<proteinExistence type="evidence at transcript level"/>
<reference evidence="6" key="2">
    <citation type="submission" date="2015-03" db="EMBL/GenBank/DDBJ databases">
        <authorList>
            <person name="Murphy D."/>
        </authorList>
    </citation>
    <scope>NUCLEOTIDE SEQUENCE</scope>
</reference>
<feature type="signal peptide" evidence="5">
    <location>
        <begin position="1"/>
        <end position="23"/>
    </location>
</feature>
<keyword evidence="3" id="KW-0964">Secreted</keyword>
<dbReference type="SMART" id="SM00708">
    <property type="entry name" value="PhBP"/>
    <property type="match status" value="1"/>
</dbReference>
<organism evidence="6">
    <name type="scientific">Sclerodermus sp. MQW-2015</name>
    <dbReference type="NCBI Taxonomy" id="1729718"/>
    <lineage>
        <taxon>Eukaryota</taxon>
        <taxon>Metazoa</taxon>
        <taxon>Ecdysozoa</taxon>
        <taxon>Arthropoda</taxon>
        <taxon>Hexapoda</taxon>
        <taxon>Insecta</taxon>
        <taxon>Pterygota</taxon>
        <taxon>Neoptera</taxon>
        <taxon>Endopterygota</taxon>
        <taxon>Hymenoptera</taxon>
        <taxon>Apocrita</taxon>
        <taxon>Aculeata</taxon>
        <taxon>Chrysidoidea</taxon>
        <taxon>Bethylidae</taxon>
        <taxon>Scleroderminae</taxon>
        <taxon>Sclerodermus</taxon>
    </lineage>
</organism>
<comment type="subcellular location">
    <subcellularLocation>
        <location evidence="1">Secreted</location>
    </subcellularLocation>
</comment>
<evidence type="ECO:0000256" key="4">
    <source>
        <dbReference type="ARBA" id="ARBA00022729"/>
    </source>
</evidence>
<evidence type="ECO:0000256" key="2">
    <source>
        <dbReference type="ARBA" id="ARBA00008098"/>
    </source>
</evidence>
<gene>
    <name evidence="6" type="primary">obp9</name>
</gene>
<accession>A0A0N9JZG0</accession>
<evidence type="ECO:0000256" key="5">
    <source>
        <dbReference type="SAM" id="SignalP"/>
    </source>
</evidence>
<dbReference type="AlphaFoldDB" id="A0A0N9JZG0"/>
<dbReference type="CDD" id="cd23992">
    <property type="entry name" value="PBP_GOBP"/>
    <property type="match status" value="1"/>
</dbReference>
<dbReference type="GO" id="GO:0005549">
    <property type="term" value="F:odorant binding"/>
    <property type="evidence" value="ECO:0007669"/>
    <property type="project" value="InterPro"/>
</dbReference>
<dbReference type="InterPro" id="IPR036728">
    <property type="entry name" value="PBP_GOBP_sf"/>
</dbReference>
<evidence type="ECO:0000256" key="3">
    <source>
        <dbReference type="ARBA" id="ARBA00022525"/>
    </source>
</evidence>
<evidence type="ECO:0000256" key="1">
    <source>
        <dbReference type="ARBA" id="ARBA00004613"/>
    </source>
</evidence>
<sequence>MQPKVAAAAILVVAALQAVSVCAERPAWITQEILDMIANDKNNCMAEHGTTEAQVDSVNNGQLPEDRSITCYMFCMFDTFAVVDEDGVLDADTLSSFFPEEVQEKARGAFGPCSEPPGDDNCDKMKNLAKCIHEHDPSMLFMI</sequence>
<dbReference type="FunFam" id="1.10.238.20:FF:000001">
    <property type="entry name" value="General odorant-binding protein lush"/>
    <property type="match status" value="1"/>
</dbReference>
<dbReference type="InterPro" id="IPR006170">
    <property type="entry name" value="PBP/GOBP"/>
</dbReference>
<dbReference type="SUPFAM" id="SSF47565">
    <property type="entry name" value="Insect pheromone/odorant-binding proteins"/>
    <property type="match status" value="1"/>
</dbReference>
<dbReference type="EMBL" id="KP963694">
    <property type="protein sequence ID" value="ALG36142.1"/>
    <property type="molecule type" value="mRNA"/>
</dbReference>
<dbReference type="Gene3D" id="1.10.238.20">
    <property type="entry name" value="Pheromone/general odorant binding protein domain"/>
    <property type="match status" value="1"/>
</dbReference>
<evidence type="ECO:0000313" key="6">
    <source>
        <dbReference type="EMBL" id="ALG36142.1"/>
    </source>
</evidence>
<protein>
    <submittedName>
        <fullName evidence="6">Odorant binding protein 9</fullName>
    </submittedName>
</protein>
<keyword evidence="4 5" id="KW-0732">Signal</keyword>
<dbReference type="PANTHER" id="PTHR11857">
    <property type="entry name" value="ODORANT BINDING PROTEIN-RELATED"/>
    <property type="match status" value="1"/>
</dbReference>
<comment type="similarity">
    <text evidence="2">Belongs to the PBP/GOBP family.</text>
</comment>
<dbReference type="GO" id="GO:0005615">
    <property type="term" value="C:extracellular space"/>
    <property type="evidence" value="ECO:0007669"/>
    <property type="project" value="TreeGrafter"/>
</dbReference>
<dbReference type="GO" id="GO:0007608">
    <property type="term" value="P:sensory perception of smell"/>
    <property type="evidence" value="ECO:0007669"/>
    <property type="project" value="TreeGrafter"/>
</dbReference>
<feature type="chain" id="PRO_5006036478" evidence="5">
    <location>
        <begin position="24"/>
        <end position="143"/>
    </location>
</feature>
<reference evidence="6" key="1">
    <citation type="journal article" date="2015" name="Comp. Biochem. Physiol. Part D Genomics Proteomics">
        <title>Analysis of antennal transcriptome and odorant binding protein expression profiles of the recently identified parasitoid wasp, Sclerodermus sp.</title>
        <authorList>
            <person name="Zhou C.X."/>
            <person name="Min S.F."/>
            <person name="Yan-Long T."/>
            <person name="Wang M.Q."/>
        </authorList>
    </citation>
    <scope>NUCLEOTIDE SEQUENCE</scope>
</reference>
<dbReference type="Pfam" id="PF01395">
    <property type="entry name" value="PBP_GOBP"/>
    <property type="match status" value="1"/>
</dbReference>
<name>A0A0N9JZG0_9HYME</name>